<feature type="compositionally biased region" description="Low complexity" evidence="1">
    <location>
        <begin position="192"/>
        <end position="214"/>
    </location>
</feature>
<dbReference type="AlphaFoldDB" id="A0A820X9W3"/>
<keyword evidence="2" id="KW-0812">Transmembrane</keyword>
<protein>
    <recommendedName>
        <fullName evidence="3">ATPase AAA-type core domain-containing protein</fullName>
    </recommendedName>
</protein>
<dbReference type="InterPro" id="IPR003959">
    <property type="entry name" value="ATPase_AAA_core"/>
</dbReference>
<dbReference type="PANTHER" id="PTHR23076:SF97">
    <property type="entry name" value="ATP-DEPENDENT ZINC METALLOPROTEASE YME1L1"/>
    <property type="match status" value="1"/>
</dbReference>
<dbReference type="GO" id="GO:0016887">
    <property type="term" value="F:ATP hydrolysis activity"/>
    <property type="evidence" value="ECO:0007669"/>
    <property type="project" value="InterPro"/>
</dbReference>
<dbReference type="GO" id="GO:0005524">
    <property type="term" value="F:ATP binding"/>
    <property type="evidence" value="ECO:0007669"/>
    <property type="project" value="InterPro"/>
</dbReference>
<dbReference type="InterPro" id="IPR027417">
    <property type="entry name" value="P-loop_NTPase"/>
</dbReference>
<evidence type="ECO:0000313" key="4">
    <source>
        <dbReference type="EMBL" id="CAF4529849.1"/>
    </source>
</evidence>
<evidence type="ECO:0000256" key="1">
    <source>
        <dbReference type="SAM" id="MobiDB-lite"/>
    </source>
</evidence>
<evidence type="ECO:0000313" key="5">
    <source>
        <dbReference type="Proteomes" id="UP000663873"/>
    </source>
</evidence>
<feature type="compositionally biased region" description="Polar residues" evidence="1">
    <location>
        <begin position="312"/>
        <end position="325"/>
    </location>
</feature>
<feature type="region of interest" description="Disordered" evidence="1">
    <location>
        <begin position="309"/>
        <end position="339"/>
    </location>
</feature>
<feature type="compositionally biased region" description="Polar residues" evidence="1">
    <location>
        <begin position="447"/>
        <end position="457"/>
    </location>
</feature>
<feature type="compositionally biased region" description="Polar residues" evidence="1">
    <location>
        <begin position="410"/>
        <end position="439"/>
    </location>
</feature>
<dbReference type="GO" id="GO:0006515">
    <property type="term" value="P:protein quality control for misfolded or incompletely synthesized proteins"/>
    <property type="evidence" value="ECO:0007669"/>
    <property type="project" value="TreeGrafter"/>
</dbReference>
<dbReference type="Pfam" id="PF00004">
    <property type="entry name" value="AAA"/>
    <property type="match status" value="1"/>
</dbReference>
<feature type="transmembrane region" description="Helical" evidence="2">
    <location>
        <begin position="698"/>
        <end position="719"/>
    </location>
</feature>
<evidence type="ECO:0000256" key="2">
    <source>
        <dbReference type="SAM" id="Phobius"/>
    </source>
</evidence>
<comment type="caution">
    <text evidence="4">The sequence shown here is derived from an EMBL/GenBank/DDBJ whole genome shotgun (WGS) entry which is preliminary data.</text>
</comment>
<sequence length="852" mass="92691">MISNGILCFYENTPTGCLKVDCTFVHSRPRMTSRTAATIRPSSTNLINKDATKPIVSSVLPTVIPQTTPTSNSSINPLESTPSEPQIVIPIIKIESLSNSEISSPITKTETTVRRIALSSDDVDQSNESKTISDNNSTSPKLQKSSSRCVITDTPKISQDETTTTTQSRLVVNRNVVLSESTGIPNRKIVQTATTTTKTSSSSAPSNRVVVSSSGAGSTAKDKRTDVNFVEQKNDSKKFKKDSSSSKKFFYYQETVKMNTKDNVMILAVNIPFPYSTPSITNRLSFNSSKETTSTNDAKPIRLNRDRLPATKISNGNSPVSVATSSHEEKSSAGTVLLQDNERRTMRIERFQKKPNSPPRSIVCSTSITTVNNMTIHSSTNRNVITSTTNDRKRTIPETTIADEPPPKRISSSLSHNKSSPRQPATSLNSAIQSTLSLSSHEKKSTQSKNSATTTNGTHHHAISSPALQQSSLTSTTTIIKTSRIRQPPSLCSQCTSFFVQSIRYLPQSLQAITDEALKKFSTHLNTKPVRNTRREIDRRVATTVKQAFNINIESLFNRLSKEELQKLSLVPISSTSCLSCQIGITQHIKHTDLLKIKNIVFNQVRGFKTKHSASNGIGKNVDPSTMNSTRVLNSFDEHQSSSATMTNRVTLGNFSSQYTSGTTNMNETEKAALAFAKGYIAGAGDPKPKNRASLFKGIRIVIFYSILLILTLNIISAISGTDGGGITTAFSSASKHEVHPEDVKVNFSDAEEAKDELMDIVSFLKDSEKYTKLGARLPKGVLLVGAPGIGKTLLARAVAGEAGVPFFHTSGSEFDEMFVGSGARRVRQLFTAAKARVPCVIFIDEIDSVGA</sequence>
<keyword evidence="2" id="KW-1133">Transmembrane helix</keyword>
<keyword evidence="2" id="KW-0472">Membrane</keyword>
<dbReference type="Gene3D" id="3.40.50.300">
    <property type="entry name" value="P-loop containing nucleotide triphosphate hydrolases"/>
    <property type="match status" value="1"/>
</dbReference>
<feature type="region of interest" description="Disordered" evidence="1">
    <location>
        <begin position="379"/>
        <end position="471"/>
    </location>
</feature>
<feature type="compositionally biased region" description="Polar residues" evidence="1">
    <location>
        <begin position="126"/>
        <end position="165"/>
    </location>
</feature>
<reference evidence="4" key="1">
    <citation type="submission" date="2021-02" db="EMBL/GenBank/DDBJ databases">
        <authorList>
            <person name="Nowell W R."/>
        </authorList>
    </citation>
    <scope>NUCLEOTIDE SEQUENCE</scope>
</reference>
<proteinExistence type="predicted"/>
<gene>
    <name evidence="4" type="ORF">UJA718_LOCUS28132</name>
</gene>
<dbReference type="SUPFAM" id="SSF52540">
    <property type="entry name" value="P-loop containing nucleoside triphosphate hydrolases"/>
    <property type="match status" value="1"/>
</dbReference>
<dbReference type="EMBL" id="CAJOBP010008200">
    <property type="protein sequence ID" value="CAF4529849.1"/>
    <property type="molecule type" value="Genomic_DNA"/>
</dbReference>
<feature type="region of interest" description="Disordered" evidence="1">
    <location>
        <begin position="192"/>
        <end position="224"/>
    </location>
</feature>
<keyword evidence="5" id="KW-1185">Reference proteome</keyword>
<feature type="region of interest" description="Disordered" evidence="1">
    <location>
        <begin position="118"/>
        <end position="165"/>
    </location>
</feature>
<feature type="compositionally biased region" description="Polar residues" evidence="1">
    <location>
        <begin position="379"/>
        <end position="389"/>
    </location>
</feature>
<dbReference type="GO" id="GO:0005743">
    <property type="term" value="C:mitochondrial inner membrane"/>
    <property type="evidence" value="ECO:0007669"/>
    <property type="project" value="TreeGrafter"/>
</dbReference>
<dbReference type="PANTHER" id="PTHR23076">
    <property type="entry name" value="METALLOPROTEASE M41 FTSH"/>
    <property type="match status" value="1"/>
</dbReference>
<dbReference type="Proteomes" id="UP000663873">
    <property type="component" value="Unassembled WGS sequence"/>
</dbReference>
<organism evidence="4 5">
    <name type="scientific">Rotaria socialis</name>
    <dbReference type="NCBI Taxonomy" id="392032"/>
    <lineage>
        <taxon>Eukaryota</taxon>
        <taxon>Metazoa</taxon>
        <taxon>Spiralia</taxon>
        <taxon>Gnathifera</taxon>
        <taxon>Rotifera</taxon>
        <taxon>Eurotatoria</taxon>
        <taxon>Bdelloidea</taxon>
        <taxon>Philodinida</taxon>
        <taxon>Philodinidae</taxon>
        <taxon>Rotaria</taxon>
    </lineage>
</organism>
<name>A0A820X9W3_9BILA</name>
<feature type="domain" description="ATPase AAA-type core" evidence="3">
    <location>
        <begin position="782"/>
        <end position="851"/>
    </location>
</feature>
<evidence type="ECO:0000259" key="3">
    <source>
        <dbReference type="Pfam" id="PF00004"/>
    </source>
</evidence>
<dbReference type="GO" id="GO:0007005">
    <property type="term" value="P:mitochondrion organization"/>
    <property type="evidence" value="ECO:0007669"/>
    <property type="project" value="TreeGrafter"/>
</dbReference>
<feature type="non-terminal residue" evidence="4">
    <location>
        <position position="1"/>
    </location>
</feature>
<dbReference type="GO" id="GO:0004176">
    <property type="term" value="F:ATP-dependent peptidase activity"/>
    <property type="evidence" value="ECO:0007669"/>
    <property type="project" value="TreeGrafter"/>
</dbReference>
<accession>A0A820X9W3</accession>